<feature type="transmembrane region" description="Helical" evidence="9">
    <location>
        <begin position="151"/>
        <end position="171"/>
    </location>
</feature>
<name>A0ABU0J424_9HYPH</name>
<keyword evidence="7 9" id="KW-1133">Transmembrane helix</keyword>
<evidence type="ECO:0000313" key="11">
    <source>
        <dbReference type="EMBL" id="MDQ0469010.1"/>
    </source>
</evidence>
<feature type="transmembrane region" description="Helical" evidence="9">
    <location>
        <begin position="201"/>
        <end position="225"/>
    </location>
</feature>
<comment type="caution">
    <text evidence="11">The sequence shown here is derived from an EMBL/GenBank/DDBJ whole genome shotgun (WGS) entry which is preliminary data.</text>
</comment>
<keyword evidence="12" id="KW-1185">Reference proteome</keyword>
<keyword evidence="6 9" id="KW-0812">Transmembrane</keyword>
<evidence type="ECO:0000256" key="5">
    <source>
        <dbReference type="ARBA" id="ARBA00022519"/>
    </source>
</evidence>
<dbReference type="Pfam" id="PF00528">
    <property type="entry name" value="BPD_transp_1"/>
    <property type="match status" value="1"/>
</dbReference>
<evidence type="ECO:0000256" key="6">
    <source>
        <dbReference type="ARBA" id="ARBA00022692"/>
    </source>
</evidence>
<evidence type="ECO:0000256" key="4">
    <source>
        <dbReference type="ARBA" id="ARBA00022475"/>
    </source>
</evidence>
<dbReference type="Gene3D" id="1.10.3720.10">
    <property type="entry name" value="MetI-like"/>
    <property type="match status" value="1"/>
</dbReference>
<evidence type="ECO:0000256" key="8">
    <source>
        <dbReference type="ARBA" id="ARBA00023136"/>
    </source>
</evidence>
<evidence type="ECO:0000256" key="9">
    <source>
        <dbReference type="RuleBase" id="RU363032"/>
    </source>
</evidence>
<evidence type="ECO:0000259" key="10">
    <source>
        <dbReference type="PROSITE" id="PS50928"/>
    </source>
</evidence>
<keyword evidence="4" id="KW-1003">Cell membrane</keyword>
<dbReference type="Proteomes" id="UP001242480">
    <property type="component" value="Unassembled WGS sequence"/>
</dbReference>
<evidence type="ECO:0000256" key="3">
    <source>
        <dbReference type="ARBA" id="ARBA00022448"/>
    </source>
</evidence>
<comment type="subcellular location">
    <subcellularLocation>
        <location evidence="1">Cell inner membrane</location>
        <topology evidence="1">Multi-pass membrane protein</topology>
    </subcellularLocation>
    <subcellularLocation>
        <location evidence="9">Cell membrane</location>
        <topology evidence="9">Multi-pass membrane protein</topology>
    </subcellularLocation>
</comment>
<evidence type="ECO:0000256" key="7">
    <source>
        <dbReference type="ARBA" id="ARBA00022989"/>
    </source>
</evidence>
<reference evidence="11 12" key="1">
    <citation type="submission" date="2023-07" db="EMBL/GenBank/DDBJ databases">
        <title>Genomic Encyclopedia of Type Strains, Phase IV (KMG-IV): sequencing the most valuable type-strain genomes for metagenomic binning, comparative biology and taxonomic classification.</title>
        <authorList>
            <person name="Goeker M."/>
        </authorList>
    </citation>
    <scope>NUCLEOTIDE SEQUENCE [LARGE SCALE GENOMIC DNA]</scope>
    <source>
        <strain evidence="11 12">DSM 19619</strain>
    </source>
</reference>
<evidence type="ECO:0000313" key="12">
    <source>
        <dbReference type="Proteomes" id="UP001242480"/>
    </source>
</evidence>
<dbReference type="InterPro" id="IPR051613">
    <property type="entry name" value="ABC_transp_permease_HisMQ"/>
</dbReference>
<gene>
    <name evidence="11" type="ORF">QO011_002021</name>
</gene>
<proteinExistence type="inferred from homology"/>
<comment type="similarity">
    <text evidence="2">Belongs to the binding-protein-dependent transport system permease family. HisMQ subfamily.</text>
</comment>
<accession>A0ABU0J424</accession>
<dbReference type="PANTHER" id="PTHR30133:SF2">
    <property type="entry name" value="ARGININE ABC TRANSPORTER PERMEASE PROTEIN ARTQ"/>
    <property type="match status" value="1"/>
</dbReference>
<dbReference type="EMBL" id="JAUSVX010000003">
    <property type="protein sequence ID" value="MDQ0469010.1"/>
    <property type="molecule type" value="Genomic_DNA"/>
</dbReference>
<feature type="transmembrane region" description="Helical" evidence="9">
    <location>
        <begin position="20"/>
        <end position="47"/>
    </location>
</feature>
<feature type="domain" description="ABC transmembrane type-1" evidence="10">
    <location>
        <begin position="23"/>
        <end position="222"/>
    </location>
</feature>
<dbReference type="PROSITE" id="PS50928">
    <property type="entry name" value="ABC_TM1"/>
    <property type="match status" value="1"/>
</dbReference>
<dbReference type="InterPro" id="IPR000515">
    <property type="entry name" value="MetI-like"/>
</dbReference>
<dbReference type="NCBIfam" id="TIGR01726">
    <property type="entry name" value="HEQRo_perm_3TM"/>
    <property type="match status" value="1"/>
</dbReference>
<evidence type="ECO:0000256" key="2">
    <source>
        <dbReference type="ARBA" id="ARBA00010072"/>
    </source>
</evidence>
<dbReference type="PANTHER" id="PTHR30133">
    <property type="entry name" value="CATIONIC AMINO ACID TRANSPORTER, MEMBRANE COMPONENT"/>
    <property type="match status" value="1"/>
</dbReference>
<protein>
    <submittedName>
        <fullName evidence="11">Polar amino acid transport system permease protein</fullName>
    </submittedName>
</protein>
<dbReference type="CDD" id="cd06261">
    <property type="entry name" value="TM_PBP2"/>
    <property type="match status" value="1"/>
</dbReference>
<keyword evidence="3 9" id="KW-0813">Transport</keyword>
<dbReference type="InterPro" id="IPR010065">
    <property type="entry name" value="AA_ABC_transptr_permease_3TM"/>
</dbReference>
<dbReference type="InterPro" id="IPR035906">
    <property type="entry name" value="MetI-like_sf"/>
</dbReference>
<keyword evidence="8 9" id="KW-0472">Membrane</keyword>
<sequence>MATFLDLLAWGDTGWSRALVGGALVTIEISAIAFPIGILVGGAAAWAKMQGPAWLAALARGYTTICRSVPDLLLILLLYYAGQSLLNALLALLGFGDVGISGFAAATVVLGLVQGAYASEILRGSVLAIPRGQTEAARAYGFHGLSLFRRVTVPAIIPYALPGLANLWMVILKDSALISVVGTSELLFTARQAAGGTKYYLGFYLVAAALYYAITLLSNIGIRMIEARIGRWMPRSA</sequence>
<evidence type="ECO:0000256" key="1">
    <source>
        <dbReference type="ARBA" id="ARBA00004429"/>
    </source>
</evidence>
<dbReference type="SUPFAM" id="SSF161098">
    <property type="entry name" value="MetI-like"/>
    <property type="match status" value="1"/>
</dbReference>
<dbReference type="RefSeq" id="WP_307271081.1">
    <property type="nucleotide sequence ID" value="NZ_JAUSVX010000003.1"/>
</dbReference>
<organism evidence="11 12">
    <name type="scientific">Labrys wisconsinensis</name>
    <dbReference type="NCBI Taxonomy" id="425677"/>
    <lineage>
        <taxon>Bacteria</taxon>
        <taxon>Pseudomonadati</taxon>
        <taxon>Pseudomonadota</taxon>
        <taxon>Alphaproteobacteria</taxon>
        <taxon>Hyphomicrobiales</taxon>
        <taxon>Xanthobacteraceae</taxon>
        <taxon>Labrys</taxon>
    </lineage>
</organism>
<keyword evidence="5" id="KW-0997">Cell inner membrane</keyword>